<dbReference type="Pfam" id="PF05626">
    <property type="entry name" value="DUF790"/>
    <property type="match status" value="2"/>
</dbReference>
<evidence type="ECO:0008006" key="3">
    <source>
        <dbReference type="Google" id="ProtNLM"/>
    </source>
</evidence>
<organism evidence="2">
    <name type="scientific">uncultured Chloroflexota bacterium</name>
    <dbReference type="NCBI Taxonomy" id="166587"/>
    <lineage>
        <taxon>Bacteria</taxon>
        <taxon>Bacillati</taxon>
        <taxon>Chloroflexota</taxon>
        <taxon>environmental samples</taxon>
    </lineage>
</organism>
<protein>
    <recommendedName>
        <fullName evidence="3">DUF790 family protein</fullName>
    </recommendedName>
</protein>
<proteinExistence type="predicted"/>
<sequence>MPFSLPDLKRTYGRSGVRGGATDVRPYLLVGTELEAQRRTLEATIEWFQERVGVERRNAPVEELAVLVGDYRLARCLASCLQVTFAFRPPSLESAAVAAAGDPSAGRRLWLALQERGISEASGLRLHVFGQANRGAGYVAPATRELFLDAVGDELGCDGAVLDRLLWCDAEEHERLTVVGQTGVPAPEALASHYNRRALETLLCRCVSADLLLPNPDGTAIRRLYLAVKRSYLLCELSLAEPDVGPSGGVWAHLFGPLEMFGPRTRHGDRFARAVLELLRAFPDLSGEARVLINEREYTLRLPPGIAEAVRHQAPLQDADVEEGDGAEEEPEAVAVVRRPDEGVRFDSNVERRLYETLRGMERRGDTRGWTVEREPEPLVHGGVVMVPDFVLSRGAGGGAGSVRREASGSAQAGHVEGSGSTRVPLSLPKGSPRTASSRGAEAPAKRVFVEVIGFWTPQYRERKKAKLLALDGQADLVLVVDEELASDFRSLPFPVLGYKRRPSAVDLVTLLDRTYGAAARPESAGERVRAWLDDSEVAKQLGDVFARLLPNGDVVALDVVREAVRRSGVKDAEQAADHLEALLPPLGFEVVWESIFEATVRRK</sequence>
<feature type="region of interest" description="Disordered" evidence="1">
    <location>
        <begin position="398"/>
        <end position="441"/>
    </location>
</feature>
<dbReference type="InterPro" id="IPR008508">
    <property type="entry name" value="Bax1"/>
</dbReference>
<reference evidence="2" key="1">
    <citation type="submission" date="2020-02" db="EMBL/GenBank/DDBJ databases">
        <authorList>
            <person name="Meier V. D."/>
        </authorList>
    </citation>
    <scope>NUCLEOTIDE SEQUENCE</scope>
    <source>
        <strain evidence="2">AVDCRST_MAG77</strain>
    </source>
</reference>
<dbReference type="PANTHER" id="PTHR39640">
    <property type="entry name" value="VNG6129C"/>
    <property type="match status" value="1"/>
</dbReference>
<dbReference type="EMBL" id="CADCTC010000167">
    <property type="protein sequence ID" value="CAA9265895.1"/>
    <property type="molecule type" value="Genomic_DNA"/>
</dbReference>
<evidence type="ECO:0000313" key="2">
    <source>
        <dbReference type="EMBL" id="CAA9265895.1"/>
    </source>
</evidence>
<gene>
    <name evidence="2" type="ORF">AVDCRST_MAG77-2902</name>
</gene>
<dbReference type="PANTHER" id="PTHR39640:SF1">
    <property type="entry name" value="DUF790 FAMILY PROTEIN"/>
    <property type="match status" value="1"/>
</dbReference>
<evidence type="ECO:0000256" key="1">
    <source>
        <dbReference type="SAM" id="MobiDB-lite"/>
    </source>
</evidence>
<dbReference type="AlphaFoldDB" id="A0A6J4J1U1"/>
<name>A0A6J4J1U1_9CHLR</name>
<accession>A0A6J4J1U1</accession>